<accession>A0A2U3EFP3</accession>
<comment type="caution">
    <text evidence="1">The sequence shown here is derived from an EMBL/GenBank/DDBJ whole genome shotgun (WGS) entry which is preliminary data.</text>
</comment>
<evidence type="ECO:0000313" key="2">
    <source>
        <dbReference type="Proteomes" id="UP000245956"/>
    </source>
</evidence>
<gene>
    <name evidence="1" type="ORF">PCL_10297</name>
</gene>
<proteinExistence type="predicted"/>
<reference evidence="1 2" key="1">
    <citation type="journal article" date="2016" name="Front. Microbiol.">
        <title>Genome and transcriptome sequences reveal the specific parasitism of the nematophagous Purpureocillium lilacinum 36-1.</title>
        <authorList>
            <person name="Xie J."/>
            <person name="Li S."/>
            <person name="Mo C."/>
            <person name="Xiao X."/>
            <person name="Peng D."/>
            <person name="Wang G."/>
            <person name="Xiao Y."/>
        </authorList>
    </citation>
    <scope>NUCLEOTIDE SEQUENCE [LARGE SCALE GENOMIC DNA]</scope>
    <source>
        <strain evidence="1 2">36-1</strain>
    </source>
</reference>
<evidence type="ECO:0000313" key="1">
    <source>
        <dbReference type="EMBL" id="PWI73282.1"/>
    </source>
</evidence>
<protein>
    <submittedName>
        <fullName evidence="1">Uncharacterized protein</fullName>
    </submittedName>
</protein>
<organism evidence="1 2">
    <name type="scientific">Purpureocillium lilacinum</name>
    <name type="common">Paecilomyces lilacinus</name>
    <dbReference type="NCBI Taxonomy" id="33203"/>
    <lineage>
        <taxon>Eukaryota</taxon>
        <taxon>Fungi</taxon>
        <taxon>Dikarya</taxon>
        <taxon>Ascomycota</taxon>
        <taxon>Pezizomycotina</taxon>
        <taxon>Sordariomycetes</taxon>
        <taxon>Hypocreomycetidae</taxon>
        <taxon>Hypocreales</taxon>
        <taxon>Ophiocordycipitaceae</taxon>
        <taxon>Purpureocillium</taxon>
    </lineage>
</organism>
<dbReference type="EMBL" id="LCWV01000005">
    <property type="protein sequence ID" value="PWI73282.1"/>
    <property type="molecule type" value="Genomic_DNA"/>
</dbReference>
<dbReference type="AlphaFoldDB" id="A0A2U3EFP3"/>
<name>A0A2U3EFP3_PURLI</name>
<sequence>MGRGRVLRREGVDVVNGGKAGWFAIDEGEAASGAGEEAGDDDVSTMAAIAMIRRGDATRDASPRDWPGRYLMTVMAQVAQQRRRARRCASSRALDGCSLGQKAGCDPQAGWLSLCLVGWFRGAGGRELPGGSQTWRGAGRDDRQWHGAVLTELERGGAAGAVRCPEP</sequence>
<dbReference type="Proteomes" id="UP000245956">
    <property type="component" value="Unassembled WGS sequence"/>
</dbReference>